<dbReference type="KEGG" id="tko:TK0507"/>
<dbReference type="EMBL" id="AP006878">
    <property type="protein sequence ID" value="BAD84696.1"/>
    <property type="molecule type" value="Genomic_DNA"/>
</dbReference>
<dbReference type="STRING" id="69014.TK0507"/>
<dbReference type="RefSeq" id="WP_011249462.1">
    <property type="nucleotide sequence ID" value="NC_006624.1"/>
</dbReference>
<sequence length="173" mass="20453">MEIEIKFRVEFEDIRRKIEGLGASFIREEVQEDLYFSLPLPNLLRVRKIPNLGKAFLTYKSIQDPGRNEEFDELEVEVSDFETTVEILKRLGFEEDVWIRKRRLVYKLDDVTFELSDVEGLGAFLDIEVMSKDVEYAKRRIWEIAEKLGLSEKDVEPRLYQELLKEKIQTSSS</sequence>
<dbReference type="HOGENOM" id="CLU_105244_2_0_2"/>
<dbReference type="PhylomeDB" id="Q5JD91"/>
<dbReference type="PANTHER" id="PTHR21028">
    <property type="entry name" value="SI:CH211-156B7.4"/>
    <property type="match status" value="1"/>
</dbReference>
<dbReference type="Gene3D" id="2.40.320.10">
    <property type="entry name" value="Hypothetical Protein Pfu-838710-001"/>
    <property type="match status" value="1"/>
</dbReference>
<dbReference type="InterPro" id="IPR023577">
    <property type="entry name" value="CYTH_domain"/>
</dbReference>
<dbReference type="PATRIC" id="fig|69014.16.peg.497"/>
<dbReference type="OrthoDB" id="46040at2157"/>
<dbReference type="Proteomes" id="UP000000536">
    <property type="component" value="Chromosome"/>
</dbReference>
<gene>
    <name evidence="2" type="ordered locus">TK0507</name>
</gene>
<dbReference type="SMART" id="SM01118">
    <property type="entry name" value="CYTH"/>
    <property type="match status" value="1"/>
</dbReference>
<reference evidence="2 3" key="1">
    <citation type="journal article" date="2005" name="Genome Res.">
        <title>Complete genome sequence of the hyperthermophilic archaeon Thermococcus kodakaraensis KOD1 and comparison with Pyrococcus genomes.</title>
        <authorList>
            <person name="Fukui T."/>
            <person name="Atomi H."/>
            <person name="Kanai T."/>
            <person name="Matsumi R."/>
            <person name="Fujiwara S."/>
            <person name="Imanaka T."/>
        </authorList>
    </citation>
    <scope>NUCLEOTIDE SEQUENCE [LARGE SCALE GENOMIC DNA]</scope>
    <source>
        <strain evidence="3">ATCC BAA-918 / JCM 12380 / KOD1</strain>
    </source>
</reference>
<feature type="domain" description="CYTH" evidence="1">
    <location>
        <begin position="1"/>
        <end position="166"/>
    </location>
</feature>
<name>Q5JD91_THEKO</name>
<keyword evidence="3" id="KW-1185">Reference proteome</keyword>
<dbReference type="InParanoid" id="Q5JD91"/>
<dbReference type="SUPFAM" id="SSF55154">
    <property type="entry name" value="CYTH-like phosphatases"/>
    <property type="match status" value="1"/>
</dbReference>
<dbReference type="NCBIfam" id="TIGR00318">
    <property type="entry name" value="cyaB"/>
    <property type="match status" value="1"/>
</dbReference>
<dbReference type="Pfam" id="PF01928">
    <property type="entry name" value="CYTH"/>
    <property type="match status" value="1"/>
</dbReference>
<proteinExistence type="predicted"/>
<dbReference type="PANTHER" id="PTHR21028:SF2">
    <property type="entry name" value="CYTH DOMAIN-CONTAINING PROTEIN"/>
    <property type="match status" value="1"/>
</dbReference>
<protein>
    <submittedName>
        <fullName evidence="2">Adenylate cyclase, class 2</fullName>
    </submittedName>
</protein>
<dbReference type="InterPro" id="IPR008173">
    <property type="entry name" value="Adenylyl_cyclase_CyaB"/>
</dbReference>
<dbReference type="PROSITE" id="PS51707">
    <property type="entry name" value="CYTH"/>
    <property type="match status" value="1"/>
</dbReference>
<organism evidence="2 3">
    <name type="scientific">Thermococcus kodakarensis (strain ATCC BAA-918 / JCM 12380 / KOD1)</name>
    <name type="common">Pyrococcus kodakaraensis (strain KOD1)</name>
    <dbReference type="NCBI Taxonomy" id="69014"/>
    <lineage>
        <taxon>Archaea</taxon>
        <taxon>Methanobacteriati</taxon>
        <taxon>Methanobacteriota</taxon>
        <taxon>Thermococci</taxon>
        <taxon>Thermococcales</taxon>
        <taxon>Thermococcaceae</taxon>
        <taxon>Thermococcus</taxon>
    </lineage>
</organism>
<dbReference type="AlphaFoldDB" id="Q5JD91"/>
<accession>Q5JD91</accession>
<evidence type="ECO:0000259" key="1">
    <source>
        <dbReference type="PROSITE" id="PS51707"/>
    </source>
</evidence>
<evidence type="ECO:0000313" key="3">
    <source>
        <dbReference type="Proteomes" id="UP000000536"/>
    </source>
</evidence>
<dbReference type="InterPro" id="IPR033469">
    <property type="entry name" value="CYTH-like_dom_sf"/>
</dbReference>
<dbReference type="eggNOG" id="arCOG01723">
    <property type="taxonomic scope" value="Archaea"/>
</dbReference>
<dbReference type="GeneID" id="78447020"/>
<dbReference type="EnsemblBacteria" id="BAD84696">
    <property type="protein sequence ID" value="BAD84696"/>
    <property type="gene ID" value="TK0507"/>
</dbReference>
<evidence type="ECO:0000313" key="2">
    <source>
        <dbReference type="EMBL" id="BAD84696.1"/>
    </source>
</evidence>
<dbReference type="CDD" id="cd07890">
    <property type="entry name" value="CYTH-like_AC_IV-like"/>
    <property type="match status" value="1"/>
</dbReference>